<evidence type="ECO:0000259" key="6">
    <source>
        <dbReference type="Pfam" id="PF25944"/>
    </source>
</evidence>
<feature type="domain" description="Multidrug resistance protein MdtA-like beta-barrel" evidence="6">
    <location>
        <begin position="236"/>
        <end position="318"/>
    </location>
</feature>
<dbReference type="Pfam" id="PF25967">
    <property type="entry name" value="RND-MFP_C"/>
    <property type="match status" value="1"/>
</dbReference>
<dbReference type="PANTHER" id="PTHR30158:SF24">
    <property type="entry name" value="HLYD FAMILY SECRETION PROTEIN"/>
    <property type="match status" value="1"/>
</dbReference>
<dbReference type="Gene3D" id="1.10.287.470">
    <property type="entry name" value="Helix hairpin bin"/>
    <property type="match status" value="1"/>
</dbReference>
<proteinExistence type="inferred from homology"/>
<keyword evidence="3" id="KW-0175">Coiled coil</keyword>
<feature type="domain" description="Multidrug resistance protein MdtA-like barrel-sandwich hybrid" evidence="5">
    <location>
        <begin position="87"/>
        <end position="225"/>
    </location>
</feature>
<comment type="caution">
    <text evidence="8">The sequence shown here is derived from an EMBL/GenBank/DDBJ whole genome shotgun (WGS) entry which is preliminary data.</text>
</comment>
<evidence type="ECO:0000259" key="5">
    <source>
        <dbReference type="Pfam" id="PF25917"/>
    </source>
</evidence>
<evidence type="ECO:0000313" key="9">
    <source>
        <dbReference type="Proteomes" id="UP000548867"/>
    </source>
</evidence>
<dbReference type="Proteomes" id="UP000548867">
    <property type="component" value="Unassembled WGS sequence"/>
</dbReference>
<evidence type="ECO:0000259" key="7">
    <source>
        <dbReference type="Pfam" id="PF25967"/>
    </source>
</evidence>
<dbReference type="InterPro" id="IPR058626">
    <property type="entry name" value="MdtA-like_b-barrel"/>
</dbReference>
<dbReference type="NCBIfam" id="TIGR01730">
    <property type="entry name" value="RND_mfp"/>
    <property type="match status" value="1"/>
</dbReference>
<dbReference type="InterPro" id="IPR058627">
    <property type="entry name" value="MdtA-like_C"/>
</dbReference>
<feature type="domain" description="Multidrug resistance protein MdtA-like alpha-helical hairpin" evidence="4">
    <location>
        <begin position="127"/>
        <end position="185"/>
    </location>
</feature>
<dbReference type="InterPro" id="IPR058625">
    <property type="entry name" value="MdtA-like_BSH"/>
</dbReference>
<feature type="coiled-coil region" evidence="3">
    <location>
        <begin position="127"/>
        <end position="185"/>
    </location>
</feature>
<dbReference type="Gene3D" id="2.40.30.170">
    <property type="match status" value="1"/>
</dbReference>
<dbReference type="InterPro" id="IPR058624">
    <property type="entry name" value="MdtA-like_HH"/>
</dbReference>
<comment type="similarity">
    <text evidence="2">Belongs to the membrane fusion protein (MFP) (TC 8.A.1) family.</text>
</comment>
<comment type="subcellular location">
    <subcellularLocation>
        <location evidence="1">Cell envelope</location>
    </subcellularLocation>
</comment>
<dbReference type="GO" id="GO:0022857">
    <property type="term" value="F:transmembrane transporter activity"/>
    <property type="evidence" value="ECO:0007669"/>
    <property type="project" value="InterPro"/>
</dbReference>
<evidence type="ECO:0000256" key="3">
    <source>
        <dbReference type="SAM" id="Coils"/>
    </source>
</evidence>
<dbReference type="GO" id="GO:0005886">
    <property type="term" value="C:plasma membrane"/>
    <property type="evidence" value="ECO:0007669"/>
    <property type="project" value="TreeGrafter"/>
</dbReference>
<name>A0A7W6CHY7_9SPHN</name>
<evidence type="ECO:0000313" key="8">
    <source>
        <dbReference type="EMBL" id="MBB3954110.1"/>
    </source>
</evidence>
<dbReference type="Pfam" id="PF25876">
    <property type="entry name" value="HH_MFP_RND"/>
    <property type="match status" value="1"/>
</dbReference>
<dbReference type="GO" id="GO:0030313">
    <property type="term" value="C:cell envelope"/>
    <property type="evidence" value="ECO:0007669"/>
    <property type="project" value="UniProtKB-SubCell"/>
</dbReference>
<protein>
    <submittedName>
        <fullName evidence="8">RND family efflux transporter MFP subunit</fullName>
    </submittedName>
</protein>
<reference evidence="8 9" key="1">
    <citation type="submission" date="2020-08" db="EMBL/GenBank/DDBJ databases">
        <title>Genomic Encyclopedia of Type Strains, Phase IV (KMG-IV): sequencing the most valuable type-strain genomes for metagenomic binning, comparative biology and taxonomic classification.</title>
        <authorList>
            <person name="Goeker M."/>
        </authorList>
    </citation>
    <scope>NUCLEOTIDE SEQUENCE [LARGE SCALE GENOMIC DNA]</scope>
    <source>
        <strain evidence="8 9">DSM 27057</strain>
    </source>
</reference>
<sequence>MDMLTSHLDNAYQRDTERDTGQSRLFRRITWVTLALALAGGFGWRALHHDAATAAVMPIPTLGVATPMVAPVTQWDDYVGRFAPSQSVELRPRVGGQITARHFRDGDIVQKGQLLFTIDQRPYRAALAEAAANVASARSTLALARNDLARASRLSGDEAISAGELDGLKARVQAAQAALAAAEARQQARALDMEFTQVRAPIAGRISDRRVDVGNLVAAGEGANATLLTTINALDPIYFTFDSSEALYLKAQRDRASGNTSTKVEIKLQDEADYRHQGQLDFTDNGLDPHSGTIRGRAVMANPGLFLTPGMFGAMRLSHGGTVQALLVPDEAIQSDQARKTVLVVGPDGTLAAKSVTLGPVVRGLRVIRSGLAPTDRVAITNLQAAMPGAKVNTRPATITAQAPTAAPAAINTPAAAQATLAR</sequence>
<dbReference type="RefSeq" id="WP_183623357.1">
    <property type="nucleotide sequence ID" value="NZ_JACIDX010000003.1"/>
</dbReference>
<dbReference type="SUPFAM" id="SSF111369">
    <property type="entry name" value="HlyD-like secretion proteins"/>
    <property type="match status" value="1"/>
</dbReference>
<dbReference type="Pfam" id="PF25917">
    <property type="entry name" value="BSH_RND"/>
    <property type="match status" value="1"/>
</dbReference>
<dbReference type="Gene3D" id="2.40.50.100">
    <property type="match status" value="1"/>
</dbReference>
<evidence type="ECO:0000256" key="1">
    <source>
        <dbReference type="ARBA" id="ARBA00004196"/>
    </source>
</evidence>
<keyword evidence="9" id="KW-1185">Reference proteome</keyword>
<dbReference type="AlphaFoldDB" id="A0A7W6CHY7"/>
<dbReference type="InterPro" id="IPR006143">
    <property type="entry name" value="RND_pump_MFP"/>
</dbReference>
<evidence type="ECO:0000256" key="2">
    <source>
        <dbReference type="ARBA" id="ARBA00009477"/>
    </source>
</evidence>
<dbReference type="EMBL" id="JACIDX010000003">
    <property type="protein sequence ID" value="MBB3954110.1"/>
    <property type="molecule type" value="Genomic_DNA"/>
</dbReference>
<organism evidence="8 9">
    <name type="scientific">Novosphingobium sediminicola</name>
    <dbReference type="NCBI Taxonomy" id="563162"/>
    <lineage>
        <taxon>Bacteria</taxon>
        <taxon>Pseudomonadati</taxon>
        <taxon>Pseudomonadota</taxon>
        <taxon>Alphaproteobacteria</taxon>
        <taxon>Sphingomonadales</taxon>
        <taxon>Sphingomonadaceae</taxon>
        <taxon>Novosphingobium</taxon>
    </lineage>
</organism>
<dbReference type="Pfam" id="PF25944">
    <property type="entry name" value="Beta-barrel_RND"/>
    <property type="match status" value="1"/>
</dbReference>
<dbReference type="PANTHER" id="PTHR30158">
    <property type="entry name" value="ACRA/E-RELATED COMPONENT OF DRUG EFFLUX TRANSPORTER"/>
    <property type="match status" value="1"/>
</dbReference>
<accession>A0A7W6CHY7</accession>
<feature type="domain" description="Multidrug resistance protein MdtA-like C-terminal permuted SH3" evidence="7">
    <location>
        <begin position="324"/>
        <end position="384"/>
    </location>
</feature>
<dbReference type="GO" id="GO:0046677">
    <property type="term" value="P:response to antibiotic"/>
    <property type="evidence" value="ECO:0007669"/>
    <property type="project" value="TreeGrafter"/>
</dbReference>
<dbReference type="Gene3D" id="2.40.420.20">
    <property type="match status" value="1"/>
</dbReference>
<evidence type="ECO:0000259" key="4">
    <source>
        <dbReference type="Pfam" id="PF25876"/>
    </source>
</evidence>
<gene>
    <name evidence="8" type="ORF">GGR38_001037</name>
</gene>